<dbReference type="GO" id="GO:0008658">
    <property type="term" value="F:penicillin binding"/>
    <property type="evidence" value="ECO:0007669"/>
    <property type="project" value="InterPro"/>
</dbReference>
<dbReference type="InterPro" id="IPR001460">
    <property type="entry name" value="PCN-bd_Tpept"/>
</dbReference>
<dbReference type="GO" id="GO:0005886">
    <property type="term" value="C:plasma membrane"/>
    <property type="evidence" value="ECO:0007669"/>
    <property type="project" value="UniProtKB-SubCell"/>
</dbReference>
<dbReference type="KEGG" id="whj:H9Q79_04580"/>
<dbReference type="Pfam" id="PF00905">
    <property type="entry name" value="Transpeptidase"/>
    <property type="match status" value="1"/>
</dbReference>
<evidence type="ECO:0000256" key="5">
    <source>
        <dbReference type="ARBA" id="ARBA00022692"/>
    </source>
</evidence>
<name>A0A7G9GFI8_9FIRM</name>
<dbReference type="SUPFAM" id="SSF56519">
    <property type="entry name" value="Penicillin binding protein dimerisation domain"/>
    <property type="match status" value="1"/>
</dbReference>
<keyword evidence="7" id="KW-0573">Peptidoglycan synthesis</keyword>
<dbReference type="InterPro" id="IPR012338">
    <property type="entry name" value="Beta-lactam/transpept-like"/>
</dbReference>
<evidence type="ECO:0000313" key="13">
    <source>
        <dbReference type="EMBL" id="QNM09570.1"/>
    </source>
</evidence>
<keyword evidence="4" id="KW-1003">Cell membrane</keyword>
<evidence type="ECO:0000256" key="8">
    <source>
        <dbReference type="ARBA" id="ARBA00022989"/>
    </source>
</evidence>
<keyword evidence="14" id="KW-1185">Reference proteome</keyword>
<keyword evidence="9" id="KW-0472">Membrane</keyword>
<dbReference type="Gene3D" id="3.40.710.10">
    <property type="entry name" value="DD-peptidase/beta-lactamase superfamily"/>
    <property type="match status" value="1"/>
</dbReference>
<comment type="subcellular location">
    <subcellularLocation>
        <location evidence="2">Cell membrane</location>
    </subcellularLocation>
    <subcellularLocation>
        <location evidence="1">Membrane</location>
        <topology evidence="1">Single-pass membrane protein</topology>
    </subcellularLocation>
</comment>
<dbReference type="Pfam" id="PF03717">
    <property type="entry name" value="PBP_dimer"/>
    <property type="match status" value="1"/>
</dbReference>
<dbReference type="InterPro" id="IPR005311">
    <property type="entry name" value="PBP_dimer"/>
</dbReference>
<dbReference type="PANTHER" id="PTHR30627">
    <property type="entry name" value="PEPTIDOGLYCAN D,D-TRANSPEPTIDASE"/>
    <property type="match status" value="1"/>
</dbReference>
<dbReference type="InterPro" id="IPR036138">
    <property type="entry name" value="PBP_dimer_sf"/>
</dbReference>
<dbReference type="RefSeq" id="WP_118644550.1">
    <property type="nucleotide sequence ID" value="NZ_CP060635.1"/>
</dbReference>
<evidence type="ECO:0000256" key="7">
    <source>
        <dbReference type="ARBA" id="ARBA00022984"/>
    </source>
</evidence>
<proteinExistence type="inferred from homology"/>
<keyword evidence="6" id="KW-0133">Cell shape</keyword>
<dbReference type="AlphaFoldDB" id="A0A7G9GFI8"/>
<evidence type="ECO:0000259" key="12">
    <source>
        <dbReference type="Pfam" id="PF03717"/>
    </source>
</evidence>
<evidence type="ECO:0000256" key="1">
    <source>
        <dbReference type="ARBA" id="ARBA00004167"/>
    </source>
</evidence>
<dbReference type="PANTHER" id="PTHR30627:SF2">
    <property type="entry name" value="PEPTIDOGLYCAN D,D-TRANSPEPTIDASE MRDA"/>
    <property type="match status" value="1"/>
</dbReference>
<sequence length="972" mass="108568">MVKKIKKLLNKIFSQRSLILLAIFLVMTVILITRIFQLQIVHGEDYAENFTVATTKERNLKSTRGNIYDVNGRLLAYNELSNSVTLEDNGTYATTREKQLSLNGEIYRLVKLIEANGDSITDDFHIILDESGNFAFDVDEGITRNRFRADVYGHQKIEQLKADEANATADQIMDYLSSSERFALFNADRPYTEAELVSHGLPAELTKDEQLKIVIVRYQLSLTGYQKYMQVTIATNVSAETVAAVKENADSLQGVDIAEDSIRVYNDAEALAPIIGYTGRPSSEELETLQEQRDDYTSASIIGKTGIEQFMETTLQGTDGSEEVTVDNLGKVLAIHEDSRVEPLQGNDVYLTIDSELQVACYQILEQRLAGILVSNIQKVKTVEEATVDPNDADAIPIPIYDVYNALIENSVIDIEHFTESDATALEQQVYQKFLEKQQQVFNWISGELTGDQPSAYKDLSGEMKEYMDYIVDDMLTQDTGILDSSAIDTADAVYKAWTRDESISLKEYLSYAASQNWIDISKLSADSAYLNSDEVYQALTYYISSYLAEDTWFSKLLYKYMLLQDRLYPEEVCQLLYDQNILTKDDEAYSSFQAGTLSPADLILQKIQSLEIKPKQLALDPCSGSIVVTEPDTGEVRALVTYPGYDNNRLANQMDTGYYNQLYNDLSTPFYNKATQQLTAPGSTFKPVMAAAALNEGIVDNSTIINCNGLFGEGLVDKGDQIHCWYAPGHGDLNIIGGIQNSCNVFFCTIAYRLGLNGANEFVQKDALSKIQTYAQMFNLDQKTNLQIPESTPHISDELAIPSAIGQGTHSYTTSQLARYALTIRNNGVSYDLNLLDKVTDSSGNLLEEFSPQISKQTQLSQVVWDDIHEGMRGVIQISSEFADFPVELYGKTGTAQESKTRPNHALFIGYSHYGEEEDIAFAIRIAYGYSSTNAKMVAKDMLQYYYNLEDETEVLTGTSAQEGISNTVTD</sequence>
<evidence type="ECO:0000256" key="10">
    <source>
        <dbReference type="ARBA" id="ARBA00023316"/>
    </source>
</evidence>
<dbReference type="InterPro" id="IPR050515">
    <property type="entry name" value="Beta-lactam/transpept"/>
</dbReference>
<gene>
    <name evidence="13" type="ORF">H9Q79_04580</name>
</gene>
<evidence type="ECO:0000256" key="4">
    <source>
        <dbReference type="ARBA" id="ARBA00022475"/>
    </source>
</evidence>
<accession>A0A7G9GFI8</accession>
<dbReference type="GO" id="GO:0008360">
    <property type="term" value="P:regulation of cell shape"/>
    <property type="evidence" value="ECO:0007669"/>
    <property type="project" value="UniProtKB-KW"/>
</dbReference>
<evidence type="ECO:0000256" key="9">
    <source>
        <dbReference type="ARBA" id="ARBA00023136"/>
    </source>
</evidence>
<dbReference type="SUPFAM" id="SSF56601">
    <property type="entry name" value="beta-lactamase/transpeptidase-like"/>
    <property type="match status" value="1"/>
</dbReference>
<evidence type="ECO:0000256" key="2">
    <source>
        <dbReference type="ARBA" id="ARBA00004236"/>
    </source>
</evidence>
<keyword evidence="10" id="KW-0961">Cell wall biogenesis/degradation</keyword>
<evidence type="ECO:0000259" key="11">
    <source>
        <dbReference type="Pfam" id="PF00905"/>
    </source>
</evidence>
<keyword evidence="8" id="KW-1133">Transmembrane helix</keyword>
<reference evidence="13 14" key="1">
    <citation type="submission" date="2020-08" db="EMBL/GenBank/DDBJ databases">
        <authorList>
            <person name="Liu C."/>
            <person name="Sun Q."/>
        </authorList>
    </citation>
    <scope>NUCLEOTIDE SEQUENCE [LARGE SCALE GENOMIC DNA]</scope>
    <source>
        <strain evidence="13 14">NSJ-29</strain>
    </source>
</reference>
<dbReference type="EMBL" id="CP060635">
    <property type="protein sequence ID" value="QNM09570.1"/>
    <property type="molecule type" value="Genomic_DNA"/>
</dbReference>
<keyword evidence="5" id="KW-0812">Transmembrane</keyword>
<dbReference type="GO" id="GO:0071972">
    <property type="term" value="F:peptidoglycan L,D-transpeptidase activity"/>
    <property type="evidence" value="ECO:0007669"/>
    <property type="project" value="TreeGrafter"/>
</dbReference>
<evidence type="ECO:0000256" key="6">
    <source>
        <dbReference type="ARBA" id="ARBA00022960"/>
    </source>
</evidence>
<comment type="similarity">
    <text evidence="3">Belongs to the transpeptidase family.</text>
</comment>
<dbReference type="Proteomes" id="UP000515860">
    <property type="component" value="Chromosome"/>
</dbReference>
<dbReference type="Gene3D" id="3.90.1310.10">
    <property type="entry name" value="Penicillin-binding protein 2a (Domain 2)"/>
    <property type="match status" value="1"/>
</dbReference>
<feature type="domain" description="Penicillin-binding protein dimerisation" evidence="12">
    <location>
        <begin position="61"/>
        <end position="334"/>
    </location>
</feature>
<dbReference type="GO" id="GO:0071555">
    <property type="term" value="P:cell wall organization"/>
    <property type="evidence" value="ECO:0007669"/>
    <property type="project" value="UniProtKB-KW"/>
</dbReference>
<evidence type="ECO:0000313" key="14">
    <source>
        <dbReference type="Proteomes" id="UP000515860"/>
    </source>
</evidence>
<dbReference type="GO" id="GO:0009252">
    <property type="term" value="P:peptidoglycan biosynthetic process"/>
    <property type="evidence" value="ECO:0007669"/>
    <property type="project" value="UniProtKB-KW"/>
</dbReference>
<organism evidence="13 14">
    <name type="scientific">Wansuia hejianensis</name>
    <dbReference type="NCBI Taxonomy" id="2763667"/>
    <lineage>
        <taxon>Bacteria</taxon>
        <taxon>Bacillati</taxon>
        <taxon>Bacillota</taxon>
        <taxon>Clostridia</taxon>
        <taxon>Lachnospirales</taxon>
        <taxon>Lachnospiraceae</taxon>
        <taxon>Wansuia</taxon>
    </lineage>
</organism>
<feature type="domain" description="Penicillin-binding protein transpeptidase" evidence="11">
    <location>
        <begin position="625"/>
        <end position="944"/>
    </location>
</feature>
<protein>
    <submittedName>
        <fullName evidence="13">Peptidase</fullName>
    </submittedName>
</protein>
<evidence type="ECO:0000256" key="3">
    <source>
        <dbReference type="ARBA" id="ARBA00007171"/>
    </source>
</evidence>